<comment type="caution">
    <text evidence="6">The sequence shown here is derived from an EMBL/GenBank/DDBJ whole genome shotgun (WGS) entry which is preliminary data.</text>
</comment>
<dbReference type="Pfam" id="PF00151">
    <property type="entry name" value="Lipase"/>
    <property type="match status" value="2"/>
</dbReference>
<comment type="subcellular location">
    <subcellularLocation>
        <location evidence="1">Secreted</location>
    </subcellularLocation>
</comment>
<dbReference type="PANTHER" id="PTHR11610:SF151">
    <property type="entry name" value="PHOSPHOLIPASE A1 MEMBER A-LIKE PROTEIN"/>
    <property type="match status" value="1"/>
</dbReference>
<comment type="similarity">
    <text evidence="2 4">Belongs to the AB hydrolase superfamily. Lipase family.</text>
</comment>
<dbReference type="EMBL" id="QKKF02025810">
    <property type="protein sequence ID" value="RZF36787.1"/>
    <property type="molecule type" value="Genomic_DNA"/>
</dbReference>
<dbReference type="PRINTS" id="PR00821">
    <property type="entry name" value="TAGLIPASE"/>
</dbReference>
<sequence length="276" mass="31100">LIAHFTCNAVFGRELQLGRCRLVLDDHPCPDARVSFFLFTRANPIEGQQVEIGLRGKNSISLSHYNSSRPSKILIHGYNGHKYLDLLMDIKTEYLLEGDYNVLTVDWRSLSARPCYPLAAINTKHAGKCVAHFIRQLLMLTTDQIHLIGFSLGAHVAASAAMHLRPIKVARITDPMSCDHHRSLMYFAESIRSVAGFWGWPCSNMAAYLQFRCPPRGAPCLMGANTPNTSRGFCLVYTAESPPYALGRWTSNNTRWNNRILPEKWNPKQIDSNLIV</sequence>
<keyword evidence="7" id="KW-1185">Reference proteome</keyword>
<dbReference type="Proteomes" id="UP000291343">
    <property type="component" value="Unassembled WGS sequence"/>
</dbReference>
<organism evidence="6 7">
    <name type="scientific">Laodelphax striatellus</name>
    <name type="common">Small brown planthopper</name>
    <name type="synonym">Delphax striatella</name>
    <dbReference type="NCBI Taxonomy" id="195883"/>
    <lineage>
        <taxon>Eukaryota</taxon>
        <taxon>Metazoa</taxon>
        <taxon>Ecdysozoa</taxon>
        <taxon>Arthropoda</taxon>
        <taxon>Hexapoda</taxon>
        <taxon>Insecta</taxon>
        <taxon>Pterygota</taxon>
        <taxon>Neoptera</taxon>
        <taxon>Paraneoptera</taxon>
        <taxon>Hemiptera</taxon>
        <taxon>Auchenorrhyncha</taxon>
        <taxon>Fulgoroidea</taxon>
        <taxon>Delphacidae</taxon>
        <taxon>Criomorphinae</taxon>
        <taxon>Laodelphax</taxon>
    </lineage>
</organism>
<dbReference type="STRING" id="195883.A0A482WT82"/>
<gene>
    <name evidence="6" type="ORF">LSTR_LSTR014804</name>
</gene>
<dbReference type="GO" id="GO:0016042">
    <property type="term" value="P:lipid catabolic process"/>
    <property type="evidence" value="ECO:0007669"/>
    <property type="project" value="TreeGrafter"/>
</dbReference>
<accession>A0A482WT82</accession>
<dbReference type="PANTHER" id="PTHR11610">
    <property type="entry name" value="LIPASE"/>
    <property type="match status" value="1"/>
</dbReference>
<evidence type="ECO:0000256" key="4">
    <source>
        <dbReference type="RuleBase" id="RU004262"/>
    </source>
</evidence>
<dbReference type="InParanoid" id="A0A482WT82"/>
<evidence type="ECO:0000256" key="3">
    <source>
        <dbReference type="ARBA" id="ARBA00022525"/>
    </source>
</evidence>
<keyword evidence="3" id="KW-0964">Secreted</keyword>
<dbReference type="InterPro" id="IPR000734">
    <property type="entry name" value="TAG_lipase"/>
</dbReference>
<proteinExistence type="inferred from homology"/>
<dbReference type="Gene3D" id="3.40.50.1820">
    <property type="entry name" value="alpha/beta hydrolase"/>
    <property type="match status" value="2"/>
</dbReference>
<dbReference type="InterPro" id="IPR013818">
    <property type="entry name" value="Lipase"/>
</dbReference>
<dbReference type="GO" id="GO:0016298">
    <property type="term" value="F:lipase activity"/>
    <property type="evidence" value="ECO:0007669"/>
    <property type="project" value="InterPro"/>
</dbReference>
<dbReference type="OrthoDB" id="199913at2759"/>
<feature type="domain" description="Lipase" evidence="5">
    <location>
        <begin position="31"/>
        <end position="173"/>
    </location>
</feature>
<evidence type="ECO:0000313" key="7">
    <source>
        <dbReference type="Proteomes" id="UP000291343"/>
    </source>
</evidence>
<evidence type="ECO:0000313" key="6">
    <source>
        <dbReference type="EMBL" id="RZF36787.1"/>
    </source>
</evidence>
<feature type="non-terminal residue" evidence="6">
    <location>
        <position position="1"/>
    </location>
</feature>
<evidence type="ECO:0000256" key="1">
    <source>
        <dbReference type="ARBA" id="ARBA00004613"/>
    </source>
</evidence>
<evidence type="ECO:0000256" key="2">
    <source>
        <dbReference type="ARBA" id="ARBA00010701"/>
    </source>
</evidence>
<evidence type="ECO:0000259" key="5">
    <source>
        <dbReference type="Pfam" id="PF00151"/>
    </source>
</evidence>
<dbReference type="GO" id="GO:0005615">
    <property type="term" value="C:extracellular space"/>
    <property type="evidence" value="ECO:0007669"/>
    <property type="project" value="TreeGrafter"/>
</dbReference>
<dbReference type="GO" id="GO:0017171">
    <property type="term" value="F:serine hydrolase activity"/>
    <property type="evidence" value="ECO:0007669"/>
    <property type="project" value="TreeGrafter"/>
</dbReference>
<name>A0A482WT82_LAOST</name>
<dbReference type="SUPFAM" id="SSF53474">
    <property type="entry name" value="alpha/beta-Hydrolases"/>
    <property type="match status" value="1"/>
</dbReference>
<dbReference type="InterPro" id="IPR029058">
    <property type="entry name" value="AB_hydrolase_fold"/>
</dbReference>
<protein>
    <recommendedName>
        <fullName evidence="5">Lipase domain-containing protein</fullName>
    </recommendedName>
</protein>
<reference evidence="6 7" key="1">
    <citation type="journal article" date="2017" name="Gigascience">
        <title>Genome sequence of the small brown planthopper, Laodelphax striatellus.</title>
        <authorList>
            <person name="Zhu J."/>
            <person name="Jiang F."/>
            <person name="Wang X."/>
            <person name="Yang P."/>
            <person name="Bao Y."/>
            <person name="Zhao W."/>
            <person name="Wang W."/>
            <person name="Lu H."/>
            <person name="Wang Q."/>
            <person name="Cui N."/>
            <person name="Li J."/>
            <person name="Chen X."/>
            <person name="Luo L."/>
            <person name="Yu J."/>
            <person name="Kang L."/>
            <person name="Cui F."/>
        </authorList>
    </citation>
    <scope>NUCLEOTIDE SEQUENCE [LARGE SCALE GENOMIC DNA]</scope>
    <source>
        <strain evidence="6">Lst14</strain>
    </source>
</reference>
<feature type="domain" description="Lipase" evidence="5">
    <location>
        <begin position="176"/>
        <end position="215"/>
    </location>
</feature>
<dbReference type="AlphaFoldDB" id="A0A482WT82"/>